<dbReference type="GO" id="GO:0005509">
    <property type="term" value="F:calcium ion binding"/>
    <property type="evidence" value="ECO:0007669"/>
    <property type="project" value="InterPro"/>
</dbReference>
<evidence type="ECO:0000313" key="3">
    <source>
        <dbReference type="EMBL" id="CAE7430364.1"/>
    </source>
</evidence>
<gene>
    <name evidence="3" type="ORF">SNAT2548_LOCUS23390</name>
</gene>
<dbReference type="InterPro" id="IPR002048">
    <property type="entry name" value="EF_hand_dom"/>
</dbReference>
<accession>A0A812RBF6</accession>
<dbReference type="CDD" id="cd00051">
    <property type="entry name" value="EFh"/>
    <property type="match status" value="1"/>
</dbReference>
<protein>
    <recommendedName>
        <fullName evidence="2">EF-hand domain-containing protein</fullName>
    </recommendedName>
</protein>
<dbReference type="PROSITE" id="PS00018">
    <property type="entry name" value="EF_HAND_1"/>
    <property type="match status" value="1"/>
</dbReference>
<proteinExistence type="predicted"/>
<dbReference type="AlphaFoldDB" id="A0A812RBF6"/>
<keyword evidence="1" id="KW-0106">Calcium</keyword>
<dbReference type="Pfam" id="PF13475">
    <property type="entry name" value="DUF4116"/>
    <property type="match status" value="3"/>
</dbReference>
<reference evidence="3" key="1">
    <citation type="submission" date="2021-02" db="EMBL/GenBank/DDBJ databases">
        <authorList>
            <person name="Dougan E. K."/>
            <person name="Rhodes N."/>
            <person name="Thang M."/>
            <person name="Chan C."/>
        </authorList>
    </citation>
    <scope>NUCLEOTIDE SEQUENCE</scope>
</reference>
<dbReference type="PROSITE" id="PS50222">
    <property type="entry name" value="EF_HAND_2"/>
    <property type="match status" value="2"/>
</dbReference>
<dbReference type="SUPFAM" id="SSF47473">
    <property type="entry name" value="EF-hand"/>
    <property type="match status" value="1"/>
</dbReference>
<organism evidence="3 4">
    <name type="scientific">Symbiodinium natans</name>
    <dbReference type="NCBI Taxonomy" id="878477"/>
    <lineage>
        <taxon>Eukaryota</taxon>
        <taxon>Sar</taxon>
        <taxon>Alveolata</taxon>
        <taxon>Dinophyceae</taxon>
        <taxon>Suessiales</taxon>
        <taxon>Symbiodiniaceae</taxon>
        <taxon>Symbiodinium</taxon>
    </lineage>
</organism>
<feature type="domain" description="EF-hand" evidence="2">
    <location>
        <begin position="14"/>
        <end position="49"/>
    </location>
</feature>
<keyword evidence="4" id="KW-1185">Reference proteome</keyword>
<dbReference type="EMBL" id="CAJNDS010002321">
    <property type="protein sequence ID" value="CAE7430364.1"/>
    <property type="molecule type" value="Genomic_DNA"/>
</dbReference>
<dbReference type="InterPro" id="IPR018247">
    <property type="entry name" value="EF_Hand_1_Ca_BS"/>
</dbReference>
<evidence type="ECO:0000313" key="4">
    <source>
        <dbReference type="Proteomes" id="UP000604046"/>
    </source>
</evidence>
<dbReference type="InterPro" id="IPR011992">
    <property type="entry name" value="EF-hand-dom_pair"/>
</dbReference>
<comment type="caution">
    <text evidence="3">The sequence shown here is derived from an EMBL/GenBank/DDBJ whole genome shotgun (WGS) entry which is preliminary data.</text>
</comment>
<evidence type="ECO:0000259" key="2">
    <source>
        <dbReference type="PROSITE" id="PS50222"/>
    </source>
</evidence>
<dbReference type="Gene3D" id="1.10.238.10">
    <property type="entry name" value="EF-hand"/>
    <property type="match status" value="1"/>
</dbReference>
<dbReference type="Proteomes" id="UP000604046">
    <property type="component" value="Unassembled WGS sequence"/>
</dbReference>
<evidence type="ECO:0000256" key="1">
    <source>
        <dbReference type="ARBA" id="ARBA00022837"/>
    </source>
</evidence>
<sequence>MPGTMPSHASLNAADATLVKAIFRKADVEQTGYLSREVFMKLLRRLDQKRWTNAAVEGLMKVIDRNTDGHVQYEEFLEWCMGGGDGSNEVLTLARLTSCKKVTPLVRKDAMTFLSQPGRSALFPELSEALRGDPELCKVAVGEHGVPLKYATDAVKDDKDVVEFLLMRNCRNFRYASERLRNDKAFATAMIQKHLTYPWSVEDIFDHVSRAITGDFDIMLSAVQLQPMALRYATPHLRDNKDLVLAAVQSKRCTRHSDALGKDFSDWFPREEFAGDREVMLVLVKKMPLLLKQASHKLRADRQLVRVAVEGDGDALEFASEDLRGDREIVSIAVEHAAPGGDVLKFASESLREDSELQHLQAQAAERHEEWLAQPVSLADASNVDLAKTRDLLALLEECSRPNSPASPA</sequence>
<name>A0A812RBF6_9DINO</name>
<dbReference type="SMART" id="SM00054">
    <property type="entry name" value="EFh"/>
    <property type="match status" value="2"/>
</dbReference>
<dbReference type="Pfam" id="PF13499">
    <property type="entry name" value="EF-hand_7"/>
    <property type="match status" value="1"/>
</dbReference>
<feature type="domain" description="EF-hand" evidence="2">
    <location>
        <begin position="51"/>
        <end position="86"/>
    </location>
</feature>
<dbReference type="InterPro" id="IPR025197">
    <property type="entry name" value="DUF4116"/>
</dbReference>
<dbReference type="OrthoDB" id="270584at2759"/>